<evidence type="ECO:0000313" key="3">
    <source>
        <dbReference type="EMBL" id="KAK8039740.1"/>
    </source>
</evidence>
<feature type="compositionally biased region" description="Gly residues" evidence="1">
    <location>
        <begin position="126"/>
        <end position="135"/>
    </location>
</feature>
<keyword evidence="4" id="KW-1185">Reference proteome</keyword>
<feature type="region of interest" description="Disordered" evidence="1">
    <location>
        <begin position="233"/>
        <end position="279"/>
    </location>
</feature>
<gene>
    <name evidence="3" type="ORF">PG993_008151</name>
</gene>
<evidence type="ECO:0000313" key="4">
    <source>
        <dbReference type="Proteomes" id="UP001444661"/>
    </source>
</evidence>
<feature type="compositionally biased region" description="Basic and acidic residues" evidence="1">
    <location>
        <begin position="313"/>
        <end position="333"/>
    </location>
</feature>
<evidence type="ECO:0000256" key="1">
    <source>
        <dbReference type="SAM" id="MobiDB-lite"/>
    </source>
</evidence>
<dbReference type="Proteomes" id="UP001444661">
    <property type="component" value="Unassembled WGS sequence"/>
</dbReference>
<evidence type="ECO:0000259" key="2">
    <source>
        <dbReference type="Pfam" id="PF20150"/>
    </source>
</evidence>
<feature type="domain" description="2EXR" evidence="2">
    <location>
        <begin position="34"/>
        <end position="160"/>
    </location>
</feature>
<sequence length="436" mass="47481">MCRFRLHFRVLSDGSTAAASPTKGDDNQCSSPSFTLFSSLPPELRLKIWDLAASVPRIILASCLHDGLGPEAEDAQDATDQHHLNQLTSRRAGHFIPPSAARQPRVPDPGPREALLASLQLEGAPVLGGGPGPGGAASSSDDEPPDWTEPHVYFNFERDALYLVGELEPYDDVGLATPMIYFLRKEDTARVRCAALAFSALKYGETGPQQIFGTLFHVVDRFPLCHIGPRAPISEPASTNGNGNGNGSSSISGRSGENGTGAGSSSSPSGAGKAKQQQEEPRLFVCVTPNDEWTHALLGGTEPLVQGHRGEWENQRDHGHMPESQRNQERQQRQSENGGQNQHNTHSAGSEEHEEEPEEPENVLQKIWTDWYRGSSVKSELANVRFRLVTEDEFGTLVTGEPLAAALTSNSKPDISGLRRYDYREMQDTLSLYLPA</sequence>
<proteinExistence type="predicted"/>
<feature type="region of interest" description="Disordered" evidence="1">
    <location>
        <begin position="126"/>
        <end position="150"/>
    </location>
</feature>
<accession>A0ABR1T1B0</accession>
<comment type="caution">
    <text evidence="3">The sequence shown here is derived from an EMBL/GenBank/DDBJ whole genome shotgun (WGS) entry which is preliminary data.</text>
</comment>
<dbReference type="Pfam" id="PF20150">
    <property type="entry name" value="2EXR"/>
    <property type="match status" value="1"/>
</dbReference>
<dbReference type="InterPro" id="IPR045518">
    <property type="entry name" value="2EXR"/>
</dbReference>
<feature type="compositionally biased region" description="Acidic residues" evidence="1">
    <location>
        <begin position="352"/>
        <end position="361"/>
    </location>
</feature>
<reference evidence="3 4" key="1">
    <citation type="submission" date="2023-01" db="EMBL/GenBank/DDBJ databases">
        <title>Analysis of 21 Apiospora genomes using comparative genomics revels a genus with tremendous synthesis potential of carbohydrate active enzymes and secondary metabolites.</title>
        <authorList>
            <person name="Sorensen T."/>
        </authorList>
    </citation>
    <scope>NUCLEOTIDE SEQUENCE [LARGE SCALE GENOMIC DNA]</scope>
    <source>
        <strain evidence="3 4">CBS 33761</strain>
    </source>
</reference>
<feature type="region of interest" description="Disordered" evidence="1">
    <location>
        <begin position="313"/>
        <end position="362"/>
    </location>
</feature>
<organism evidence="3 4">
    <name type="scientific">Apiospora rasikravindrae</name>
    <dbReference type="NCBI Taxonomy" id="990691"/>
    <lineage>
        <taxon>Eukaryota</taxon>
        <taxon>Fungi</taxon>
        <taxon>Dikarya</taxon>
        <taxon>Ascomycota</taxon>
        <taxon>Pezizomycotina</taxon>
        <taxon>Sordariomycetes</taxon>
        <taxon>Xylariomycetidae</taxon>
        <taxon>Amphisphaeriales</taxon>
        <taxon>Apiosporaceae</taxon>
        <taxon>Apiospora</taxon>
    </lineage>
</organism>
<feature type="compositionally biased region" description="Low complexity" evidence="1">
    <location>
        <begin position="263"/>
        <end position="272"/>
    </location>
</feature>
<name>A0ABR1T1B0_9PEZI</name>
<feature type="region of interest" description="Disordered" evidence="1">
    <location>
        <begin position="89"/>
        <end position="112"/>
    </location>
</feature>
<protein>
    <recommendedName>
        <fullName evidence="2">2EXR domain-containing protein</fullName>
    </recommendedName>
</protein>
<dbReference type="EMBL" id="JAQQWK010000006">
    <property type="protein sequence ID" value="KAK8039740.1"/>
    <property type="molecule type" value="Genomic_DNA"/>
</dbReference>